<evidence type="ECO:0000313" key="3">
    <source>
        <dbReference type="EnsemblPlants" id="EMT14449"/>
    </source>
</evidence>
<evidence type="ECO:0000256" key="1">
    <source>
        <dbReference type="SAM" id="MobiDB-lite"/>
    </source>
</evidence>
<feature type="compositionally biased region" description="Low complexity" evidence="1">
    <location>
        <begin position="11"/>
        <end position="21"/>
    </location>
</feature>
<evidence type="ECO:0000256" key="2">
    <source>
        <dbReference type="SAM" id="Phobius"/>
    </source>
</evidence>
<dbReference type="EnsemblPlants" id="EMT14449">
    <property type="protein sequence ID" value="EMT14449"/>
    <property type="gene ID" value="F775_04984"/>
</dbReference>
<feature type="region of interest" description="Disordered" evidence="1">
    <location>
        <begin position="1"/>
        <end position="21"/>
    </location>
</feature>
<keyword evidence="2" id="KW-0812">Transmembrane</keyword>
<dbReference type="PANTHER" id="PTHR33074">
    <property type="entry name" value="EXPRESSED PROTEIN-RELATED"/>
    <property type="match status" value="1"/>
</dbReference>
<reference evidence="3" key="1">
    <citation type="submission" date="2015-06" db="UniProtKB">
        <authorList>
            <consortium name="EnsemblPlants"/>
        </authorList>
    </citation>
    <scope>IDENTIFICATION</scope>
</reference>
<dbReference type="Pfam" id="PF07762">
    <property type="entry name" value="DUF1618"/>
    <property type="match status" value="1"/>
</dbReference>
<sequence length="667" mass="74703">MAGSLMSGSFDPPAADPAGANPSRYPLRVLLDSTAYFADRDNATTVNGTTSTGHEFKVTFCLADPPAVSYFCVHFAGVSIQGCCTTEPRVVSSTYDLALLCFPIRTGSPSTDKDSHHLEYFVYKAASGGKSIIQRVPPSPPAYKHQWLSAVVPREGDNFLVADLSPGGDLGHYILRVFSLETKEWSTKHLQLQVPSDVLPRDLLSQTDKVISLGVSTVGWVDLWRGIVVCDVLQKDPLLRFVPLPKANVHSESQSSTRDVTGFPNGFINFIEIESCFRWGKFIQLRSFKTTAYLDFLDTILDTELLQHHEMDSLYNEIKTVPDGWKIRTCFRSIYWDHWRKGHTVHVDDISADPHHAMMLPHLWDSRTHKCRLNRLKTTPGYPTFSIYGIDFVYLMSEVGVNKKPWMLGVDIEKKSLDVIKPYCASRAPCSDQTFKNTFISCAFSAYLNAAPSPRHGFCFALFSILLTSMQTENICQTNNLILPHAPDILLLFCLRPYDEEVSAESAHSGAMDDHLPSGNTVPKDVMMLWTLFALWVFGCSNVMISALLKTFDLNVGRSDNQPLIAVHVAVPVTELQPPRPVSSIQLRIEKHVVDKPTRFYLVTICSRLKHRTALLPVGHTVYVLARPAGTLHCWRRIDCHTADNNERRLEGVGSMMEMMCGSRGQF</sequence>
<feature type="transmembrane region" description="Helical" evidence="2">
    <location>
        <begin position="527"/>
        <end position="549"/>
    </location>
</feature>
<dbReference type="AlphaFoldDB" id="R7W9D5"/>
<organism evidence="3">
    <name type="scientific">Aegilops tauschii</name>
    <name type="common">Tausch's goatgrass</name>
    <name type="synonym">Aegilops squarrosa</name>
    <dbReference type="NCBI Taxonomy" id="37682"/>
    <lineage>
        <taxon>Eukaryota</taxon>
        <taxon>Viridiplantae</taxon>
        <taxon>Streptophyta</taxon>
        <taxon>Embryophyta</taxon>
        <taxon>Tracheophyta</taxon>
        <taxon>Spermatophyta</taxon>
        <taxon>Magnoliopsida</taxon>
        <taxon>Liliopsida</taxon>
        <taxon>Poales</taxon>
        <taxon>Poaceae</taxon>
        <taxon>BOP clade</taxon>
        <taxon>Pooideae</taxon>
        <taxon>Triticodae</taxon>
        <taxon>Triticeae</taxon>
        <taxon>Triticinae</taxon>
        <taxon>Aegilops</taxon>
    </lineage>
</organism>
<proteinExistence type="predicted"/>
<keyword evidence="2" id="KW-0472">Membrane</keyword>
<accession>R7W9D5</accession>
<protein>
    <submittedName>
        <fullName evidence="3">Uncharacterized protein</fullName>
    </submittedName>
</protein>
<dbReference type="InterPro" id="IPR011676">
    <property type="entry name" value="DUF1618"/>
</dbReference>
<keyword evidence="2" id="KW-1133">Transmembrane helix</keyword>
<dbReference type="ExpressionAtlas" id="R7W9D5">
    <property type="expression patterns" value="baseline"/>
</dbReference>
<dbReference type="PANTHER" id="PTHR33074:SF90">
    <property type="entry name" value="DUF1618 DOMAIN-CONTAINING PROTEIN"/>
    <property type="match status" value="1"/>
</dbReference>
<name>R7W9D5_AEGTA</name>